<gene>
    <name evidence="2" type="ORF">FSB_LOCUS7951</name>
</gene>
<dbReference type="AlphaFoldDB" id="A0A2N9EZL1"/>
<keyword evidence="1" id="KW-0472">Membrane</keyword>
<reference evidence="2" key="1">
    <citation type="submission" date="2018-02" db="EMBL/GenBank/DDBJ databases">
        <authorList>
            <person name="Cohen D.B."/>
            <person name="Kent A.D."/>
        </authorList>
    </citation>
    <scope>NUCLEOTIDE SEQUENCE</scope>
</reference>
<sequence length="210" mass="23993">MASTSSSTEFTTLVTLHHHDFRVERLHMWWDFFSTVEQVGIKKDLGRATSLLTMLVNWDLLQAFTSFWDLMLRCMSIRGVDLVLTIEEYTALLQFPSYPTGSMCLSSSIGLTDSWPTFLDYIGDFINGEQGWEKLRIRAFLIAFSSIIIFPSFASKIDLGVVPLVDSPEPRRWCAYVLCPAIPAMVLYPSTLLFLNFFLDLQDSLRLHST</sequence>
<protein>
    <recommendedName>
        <fullName evidence="3">Aminotransferase-like plant mobile domain-containing protein</fullName>
    </recommendedName>
</protein>
<accession>A0A2N9EZL1</accession>
<dbReference type="EMBL" id="OIVN01000430">
    <property type="protein sequence ID" value="SPC80069.1"/>
    <property type="molecule type" value="Genomic_DNA"/>
</dbReference>
<proteinExistence type="predicted"/>
<keyword evidence="1" id="KW-0812">Transmembrane</keyword>
<evidence type="ECO:0000256" key="1">
    <source>
        <dbReference type="SAM" id="Phobius"/>
    </source>
</evidence>
<organism evidence="2">
    <name type="scientific">Fagus sylvatica</name>
    <name type="common">Beechnut</name>
    <dbReference type="NCBI Taxonomy" id="28930"/>
    <lineage>
        <taxon>Eukaryota</taxon>
        <taxon>Viridiplantae</taxon>
        <taxon>Streptophyta</taxon>
        <taxon>Embryophyta</taxon>
        <taxon>Tracheophyta</taxon>
        <taxon>Spermatophyta</taxon>
        <taxon>Magnoliopsida</taxon>
        <taxon>eudicotyledons</taxon>
        <taxon>Gunneridae</taxon>
        <taxon>Pentapetalae</taxon>
        <taxon>rosids</taxon>
        <taxon>fabids</taxon>
        <taxon>Fagales</taxon>
        <taxon>Fagaceae</taxon>
        <taxon>Fagus</taxon>
    </lineage>
</organism>
<evidence type="ECO:0008006" key="3">
    <source>
        <dbReference type="Google" id="ProtNLM"/>
    </source>
</evidence>
<name>A0A2N9EZL1_FAGSY</name>
<feature type="transmembrane region" description="Helical" evidence="1">
    <location>
        <begin position="175"/>
        <end position="199"/>
    </location>
</feature>
<keyword evidence="1" id="KW-1133">Transmembrane helix</keyword>
<feature type="transmembrane region" description="Helical" evidence="1">
    <location>
        <begin position="137"/>
        <end position="155"/>
    </location>
</feature>
<evidence type="ECO:0000313" key="2">
    <source>
        <dbReference type="EMBL" id="SPC80069.1"/>
    </source>
</evidence>